<keyword evidence="6" id="KW-0813">Transport</keyword>
<keyword evidence="13" id="KW-0333">Golgi apparatus</keyword>
<dbReference type="Gene3D" id="3.40.20.10">
    <property type="entry name" value="Severin"/>
    <property type="match status" value="1"/>
</dbReference>
<evidence type="ECO:0000256" key="13">
    <source>
        <dbReference type="ARBA" id="ARBA00023034"/>
    </source>
</evidence>
<comment type="subcellular location">
    <subcellularLocation>
        <location evidence="4">Cytoplasm</location>
        <location evidence="4">Cytosol</location>
    </subcellularLocation>
    <subcellularLocation>
        <location evidence="1">Cytoplasmic vesicle</location>
        <location evidence="1">COPII-coated vesicle membrane</location>
        <topology evidence="1">Peripheral membrane protein</topology>
        <orientation evidence="1">Cytoplasmic side</orientation>
    </subcellularLocation>
    <subcellularLocation>
        <location evidence="3">Endoplasmic reticulum membrane</location>
        <topology evidence="3">Peripheral membrane protein</topology>
        <orientation evidence="3">Cytoplasmic side</orientation>
    </subcellularLocation>
    <subcellularLocation>
        <location evidence="2">Golgi apparatus membrane</location>
    </subcellularLocation>
</comment>
<evidence type="ECO:0000256" key="9">
    <source>
        <dbReference type="ARBA" id="ARBA00022824"/>
    </source>
</evidence>
<dbReference type="GO" id="GO:0090110">
    <property type="term" value="P:COPII-coated vesicle cargo loading"/>
    <property type="evidence" value="ECO:0007669"/>
    <property type="project" value="TreeGrafter"/>
</dbReference>
<dbReference type="GO" id="GO:0005829">
    <property type="term" value="C:cytosol"/>
    <property type="evidence" value="ECO:0007669"/>
    <property type="project" value="UniProtKB-SubCell"/>
</dbReference>
<dbReference type="EMBL" id="GGLE01000117">
    <property type="protein sequence ID" value="MBY04243.1"/>
    <property type="molecule type" value="Transcribed_RNA"/>
</dbReference>
<feature type="compositionally biased region" description="Polar residues" evidence="16">
    <location>
        <begin position="346"/>
        <end position="364"/>
    </location>
</feature>
<organism evidence="22">
    <name type="scientific">Ornithodoros turicata</name>
    <dbReference type="NCBI Taxonomy" id="34597"/>
    <lineage>
        <taxon>Eukaryota</taxon>
        <taxon>Metazoa</taxon>
        <taxon>Ecdysozoa</taxon>
        <taxon>Arthropoda</taxon>
        <taxon>Chelicerata</taxon>
        <taxon>Arachnida</taxon>
        <taxon>Acari</taxon>
        <taxon>Parasitiformes</taxon>
        <taxon>Ixodida</taxon>
        <taxon>Ixodoidea</taxon>
        <taxon>Argasidae</taxon>
        <taxon>Ornithodorinae</taxon>
        <taxon>Ornithodoros</taxon>
    </lineage>
</organism>
<evidence type="ECO:0000256" key="10">
    <source>
        <dbReference type="ARBA" id="ARBA00022833"/>
    </source>
</evidence>
<dbReference type="InterPro" id="IPR036174">
    <property type="entry name" value="Znf_Sec23_Sec24_sf"/>
</dbReference>
<evidence type="ECO:0000256" key="7">
    <source>
        <dbReference type="ARBA" id="ARBA00022490"/>
    </source>
</evidence>
<dbReference type="Gene3D" id="2.30.30.380">
    <property type="entry name" value="Zn-finger domain of Sec23/24"/>
    <property type="match status" value="1"/>
</dbReference>
<dbReference type="InterPro" id="IPR006896">
    <property type="entry name" value="Sec23/24_trunk_dom"/>
</dbReference>
<feature type="compositionally biased region" description="Polar residues" evidence="16">
    <location>
        <begin position="87"/>
        <end position="101"/>
    </location>
</feature>
<dbReference type="InterPro" id="IPR036175">
    <property type="entry name" value="Sec23/24_helical_dom_sf"/>
</dbReference>
<keyword evidence="11" id="KW-0931">ER-Golgi transport</keyword>
<dbReference type="GO" id="GO:0006886">
    <property type="term" value="P:intracellular protein transport"/>
    <property type="evidence" value="ECO:0007669"/>
    <property type="project" value="InterPro"/>
</dbReference>
<dbReference type="Pfam" id="PF04815">
    <property type="entry name" value="Sec23_helical"/>
    <property type="match status" value="1"/>
</dbReference>
<sequence length="1181" mass="127770">MAAPGGHGVPYNGSGSHPPHAALFPGPGGGAPPRSAPPHLPHPSLSQGDSWNVGKAAQGYIGGQHVGPPSSSQPMSVQGGQKPFPNGPSSVNGGTGSQYSNGPVPGGGLSGPPTMRPIPHQVPLFTGPPPGPPTLTGSRLPPPPPASESWSTTGPPPVSGASLQAPRGYASASVLSGTPNVSEPTSAKSSRNASPIPAQRYDNMEGQFVSPGQSQAGQGMNSFPVQQGPPVTSAPVRATRQYPTGPVPSTAAGAPPPVMAHQTLPKGPVPHPPQMPHQQQYVPPAASFLGYGPPPTSAPGTRYPSALQGPPPPPPSLQGLPTAQQAQSTGPVPPTSQVVPPPSAPGPTQSSIAQFQRYPQQLGYNQPGPFASPSLQNIPPPPASGNGSTGTPYAPHGRVANLEPPPGGVTGYDPELHSRMAGMSVNSSFNKLWGSEPYNLLQDRNVLPKMHEDPPKPILPREGANCSSEIFRCTLTKIPETQSLLQKARLPLGILIHPFRDVSHLPVIQTSTIVRCRSCRTYINPYVQFVEQQRWKCNICFRFNVLPDDFMYDPVSRKYGEPERRPEIQNATVEFIAPSEYMLRPPQPAVYLFVLDVSHGAVQTGYLDSFCKIMLEELNNLPGDSRTQVGFITFDSSVHFYNLGEGMSVPEMLLVSDIDEVFLPSPDSLLVNIHECKTLVQYLLESLPTTHSQNGETASALGAAVQAAYKLVSSIGGRVSVFQTCLPTVGPGSLKPREDPNQRAGKEIANLLPGTDFYKKLALDCSGQQVAVDLFLLGSQYMDVASIACISKYSAGCVYYYPGFHSGLNKPQVEKFEMELRYYVTRKIGFEAVMRIRCTKGLAMHTFHGNFFVRSTDLLSLPNINPDAGFSMQLAIEESLTECNVASFQAAVLYTSSQGERRIRVHTLSLPVTALVQDVLSSVDQEAVVGLLCKMAVDRSLSSSVLDARDAMINACLDLIQAFQLTLPSGQAAVGGLPIPYCARLLPLYMLALTKHTAFRIGVSTKLDDRVFAMEQMKTMPLSYLMTYIYPAMYPVHMLNDQNAIQAEDGTLIPQPPRLQLTFEKVDRHGCYLLDTVDRMYLYVGRAVSDHFCMNVLGVPQFAAIPEDMMELPELDTPESELVRSFVLWVLSQRPYYSPLRVIREDSKERHLFVQHLVDDRTESALSYYEFLQHLKQQLSK</sequence>
<evidence type="ECO:0000259" key="19">
    <source>
        <dbReference type="Pfam" id="PF04811"/>
    </source>
</evidence>
<dbReference type="AlphaFoldDB" id="A0A2R5L439"/>
<dbReference type="Pfam" id="PF04811">
    <property type="entry name" value="Sec23_trunk"/>
    <property type="match status" value="1"/>
</dbReference>
<evidence type="ECO:0000313" key="22">
    <source>
        <dbReference type="EMBL" id="MBY04243.1"/>
    </source>
</evidence>
<evidence type="ECO:0000256" key="16">
    <source>
        <dbReference type="SAM" id="MobiDB-lite"/>
    </source>
</evidence>
<evidence type="ECO:0000256" key="14">
    <source>
        <dbReference type="ARBA" id="ARBA00023136"/>
    </source>
</evidence>
<dbReference type="InterPro" id="IPR041742">
    <property type="entry name" value="Sec24-like_trunk_dom"/>
</dbReference>
<evidence type="ECO:0000256" key="15">
    <source>
        <dbReference type="ARBA" id="ARBA00023329"/>
    </source>
</evidence>
<evidence type="ECO:0000256" key="8">
    <source>
        <dbReference type="ARBA" id="ARBA00022723"/>
    </source>
</evidence>
<evidence type="ECO:0000259" key="17">
    <source>
        <dbReference type="Pfam" id="PF00626"/>
    </source>
</evidence>
<dbReference type="FunFam" id="2.30.30.380:FF:000004">
    <property type="entry name" value="SEC24 homolog B, COPII coat complex component"/>
    <property type="match status" value="1"/>
</dbReference>
<dbReference type="InterPro" id="IPR029006">
    <property type="entry name" value="ADF-H/Gelsolin-like_dom_sf"/>
</dbReference>
<dbReference type="InterPro" id="IPR036465">
    <property type="entry name" value="vWFA_dom_sf"/>
</dbReference>
<dbReference type="SUPFAM" id="SSF82754">
    <property type="entry name" value="C-terminal, gelsolin-like domain of Sec23/24"/>
    <property type="match status" value="1"/>
</dbReference>
<dbReference type="InterPro" id="IPR007123">
    <property type="entry name" value="Gelsolin-like_dom"/>
</dbReference>
<dbReference type="SUPFAM" id="SSF53300">
    <property type="entry name" value="vWA-like"/>
    <property type="match status" value="1"/>
</dbReference>
<dbReference type="InterPro" id="IPR006900">
    <property type="entry name" value="Sec23/24_helical_dom"/>
</dbReference>
<dbReference type="SUPFAM" id="SSF82919">
    <property type="entry name" value="Zn-finger domain of Sec23/24"/>
    <property type="match status" value="1"/>
</dbReference>
<dbReference type="PANTHER" id="PTHR13803:SF39">
    <property type="entry name" value="SECRETORY 24AB, ISOFORM A"/>
    <property type="match status" value="1"/>
</dbReference>
<keyword evidence="7" id="KW-0963">Cytoplasm</keyword>
<dbReference type="Pfam" id="PF04810">
    <property type="entry name" value="zf-Sec23_Sec24"/>
    <property type="match status" value="1"/>
</dbReference>
<dbReference type="Pfam" id="PF08033">
    <property type="entry name" value="Sec23_BS"/>
    <property type="match status" value="1"/>
</dbReference>
<feature type="compositionally biased region" description="Pro residues" evidence="16">
    <location>
        <begin position="331"/>
        <end position="345"/>
    </location>
</feature>
<feature type="domain" description="Zinc finger Sec23/Sec24-type" evidence="18">
    <location>
        <begin position="513"/>
        <end position="549"/>
    </location>
</feature>
<feature type="compositionally biased region" description="Polar residues" evidence="16">
    <location>
        <begin position="210"/>
        <end position="225"/>
    </location>
</feature>
<dbReference type="GO" id="GO:0070971">
    <property type="term" value="C:endoplasmic reticulum exit site"/>
    <property type="evidence" value="ECO:0007669"/>
    <property type="project" value="TreeGrafter"/>
</dbReference>
<dbReference type="GO" id="GO:0005789">
    <property type="term" value="C:endoplasmic reticulum membrane"/>
    <property type="evidence" value="ECO:0007669"/>
    <property type="project" value="UniProtKB-SubCell"/>
</dbReference>
<dbReference type="GO" id="GO:0000149">
    <property type="term" value="F:SNARE binding"/>
    <property type="evidence" value="ECO:0007669"/>
    <property type="project" value="TreeGrafter"/>
</dbReference>
<evidence type="ECO:0000256" key="12">
    <source>
        <dbReference type="ARBA" id="ARBA00022927"/>
    </source>
</evidence>
<reference evidence="22" key="1">
    <citation type="submission" date="2018-03" db="EMBL/GenBank/DDBJ databases">
        <title>The relapsing fever spirochete Borrelia turicatae persists in the highly oxidative environment of its soft-bodied tick vector.</title>
        <authorList>
            <person name="Bourret T.J."/>
            <person name="Boyle W.K."/>
            <person name="Valenzuela J.G."/>
            <person name="Oliveira F."/>
            <person name="Lopez J.E."/>
        </authorList>
    </citation>
    <scope>NUCLEOTIDE SEQUENCE</scope>
    <source>
        <strain evidence="22">Kansas strain/isolate</strain>
        <tissue evidence="22">Salivary glands</tissue>
    </source>
</reference>
<keyword evidence="15" id="KW-0968">Cytoplasmic vesicle</keyword>
<evidence type="ECO:0000259" key="18">
    <source>
        <dbReference type="Pfam" id="PF04810"/>
    </source>
</evidence>
<evidence type="ECO:0000256" key="2">
    <source>
        <dbReference type="ARBA" id="ARBA00004394"/>
    </source>
</evidence>
<keyword evidence="10" id="KW-0862">Zinc</keyword>
<dbReference type="Gene3D" id="3.40.50.410">
    <property type="entry name" value="von Willebrand factor, type A domain"/>
    <property type="match status" value="1"/>
</dbReference>
<proteinExistence type="inferred from homology"/>
<dbReference type="SUPFAM" id="SSF81995">
    <property type="entry name" value="beta-sandwich domain of Sec23/24"/>
    <property type="match status" value="1"/>
</dbReference>
<evidence type="ECO:0000256" key="5">
    <source>
        <dbReference type="ARBA" id="ARBA00008334"/>
    </source>
</evidence>
<dbReference type="PANTHER" id="PTHR13803">
    <property type="entry name" value="SEC24-RELATED PROTEIN"/>
    <property type="match status" value="1"/>
</dbReference>
<feature type="domain" description="Gelsolin-like" evidence="17">
    <location>
        <begin position="1054"/>
        <end position="1126"/>
    </location>
</feature>
<protein>
    <submittedName>
        <fullName evidence="22">Putative vesicle coat complex copii subunit sfb3</fullName>
    </submittedName>
</protein>
<feature type="domain" description="Sec23/Sec24 trunk" evidence="19">
    <location>
        <begin position="586"/>
        <end position="823"/>
    </location>
</feature>
<keyword evidence="9" id="KW-0256">Endoplasmic reticulum</keyword>
<feature type="region of interest" description="Disordered" evidence="16">
    <location>
        <begin position="1"/>
        <end position="409"/>
    </location>
</feature>
<keyword evidence="8" id="KW-0479">Metal-binding</keyword>
<dbReference type="InterPro" id="IPR036180">
    <property type="entry name" value="Gelsolin-like_dom_sf"/>
</dbReference>
<dbReference type="Gene3D" id="2.60.40.1670">
    <property type="entry name" value="beta-sandwich domain of Sec23/24"/>
    <property type="match status" value="1"/>
</dbReference>
<dbReference type="GO" id="GO:0000139">
    <property type="term" value="C:Golgi membrane"/>
    <property type="evidence" value="ECO:0007669"/>
    <property type="project" value="UniProtKB-SubCell"/>
</dbReference>
<evidence type="ECO:0000256" key="6">
    <source>
        <dbReference type="ARBA" id="ARBA00022448"/>
    </source>
</evidence>
<feature type="compositionally biased region" description="Polar residues" evidence="16">
    <location>
        <begin position="69"/>
        <end position="79"/>
    </location>
</feature>
<dbReference type="InterPro" id="IPR012990">
    <property type="entry name" value="Beta-sandwich_Sec23_24"/>
</dbReference>
<dbReference type="InterPro" id="IPR006895">
    <property type="entry name" value="Znf_Sec23_Sec24"/>
</dbReference>
<dbReference type="GO" id="GO:0030127">
    <property type="term" value="C:COPII vesicle coat"/>
    <property type="evidence" value="ECO:0007669"/>
    <property type="project" value="InterPro"/>
</dbReference>
<dbReference type="Pfam" id="PF00626">
    <property type="entry name" value="Gelsolin"/>
    <property type="match status" value="1"/>
</dbReference>
<feature type="domain" description="Sec23/Sec24 helical" evidence="20">
    <location>
        <begin position="924"/>
        <end position="1026"/>
    </location>
</feature>
<feature type="compositionally biased region" description="Polar residues" evidence="16">
    <location>
        <begin position="173"/>
        <end position="193"/>
    </location>
</feature>
<keyword evidence="14" id="KW-0472">Membrane</keyword>
<evidence type="ECO:0000256" key="4">
    <source>
        <dbReference type="ARBA" id="ARBA00004514"/>
    </source>
</evidence>
<evidence type="ECO:0000259" key="21">
    <source>
        <dbReference type="Pfam" id="PF08033"/>
    </source>
</evidence>
<dbReference type="SUPFAM" id="SSF81811">
    <property type="entry name" value="Helical domain of Sec23/24"/>
    <property type="match status" value="1"/>
</dbReference>
<evidence type="ECO:0000256" key="11">
    <source>
        <dbReference type="ARBA" id="ARBA00022892"/>
    </source>
</evidence>
<accession>A0A2R5L439</accession>
<keyword evidence="12" id="KW-0653">Protein transport</keyword>
<evidence type="ECO:0000256" key="3">
    <source>
        <dbReference type="ARBA" id="ARBA00004397"/>
    </source>
</evidence>
<dbReference type="FunFam" id="3.40.50.410:FF:000019">
    <property type="entry name" value="SEC24 homolog B, COPII coat complex component"/>
    <property type="match status" value="1"/>
</dbReference>
<comment type="similarity">
    <text evidence="5">Belongs to the SEC23/SEC24 family. SEC24 subfamily.</text>
</comment>
<evidence type="ECO:0000256" key="1">
    <source>
        <dbReference type="ARBA" id="ARBA00004299"/>
    </source>
</evidence>
<name>A0A2R5L439_9ACAR</name>
<dbReference type="GO" id="GO:0008270">
    <property type="term" value="F:zinc ion binding"/>
    <property type="evidence" value="ECO:0007669"/>
    <property type="project" value="InterPro"/>
</dbReference>
<dbReference type="CDD" id="cd01479">
    <property type="entry name" value="Sec24-like"/>
    <property type="match status" value="1"/>
</dbReference>
<dbReference type="Gene3D" id="1.20.120.730">
    <property type="entry name" value="Sec23/Sec24 helical domain"/>
    <property type="match status" value="1"/>
</dbReference>
<feature type="domain" description="Sec23/Sec24 beta-sandwich" evidence="21">
    <location>
        <begin position="829"/>
        <end position="913"/>
    </location>
</feature>
<dbReference type="InterPro" id="IPR050550">
    <property type="entry name" value="SEC23_SEC24_subfamily"/>
</dbReference>
<evidence type="ECO:0000259" key="20">
    <source>
        <dbReference type="Pfam" id="PF04815"/>
    </source>
</evidence>